<evidence type="ECO:0000313" key="3">
    <source>
        <dbReference type="Proteomes" id="UP000539313"/>
    </source>
</evidence>
<keyword evidence="3" id="KW-1185">Reference proteome</keyword>
<feature type="region of interest" description="Disordered" evidence="1">
    <location>
        <begin position="69"/>
        <end position="88"/>
    </location>
</feature>
<organism evidence="2 3">
    <name type="scientific">Thermomonospora cellulosilytica</name>
    <dbReference type="NCBI Taxonomy" id="1411118"/>
    <lineage>
        <taxon>Bacteria</taxon>
        <taxon>Bacillati</taxon>
        <taxon>Actinomycetota</taxon>
        <taxon>Actinomycetes</taxon>
        <taxon>Streptosporangiales</taxon>
        <taxon>Thermomonosporaceae</taxon>
        <taxon>Thermomonospora</taxon>
    </lineage>
</organism>
<evidence type="ECO:0000313" key="2">
    <source>
        <dbReference type="EMBL" id="MBA9003974.1"/>
    </source>
</evidence>
<evidence type="ECO:0008006" key="4">
    <source>
        <dbReference type="Google" id="ProtNLM"/>
    </source>
</evidence>
<dbReference type="RefSeq" id="WP_182705589.1">
    <property type="nucleotide sequence ID" value="NZ_JACJII010000001.1"/>
</dbReference>
<name>A0A7W3R8U7_9ACTN</name>
<dbReference type="PROSITE" id="PS51257">
    <property type="entry name" value="PROKAR_LIPOPROTEIN"/>
    <property type="match status" value="1"/>
</dbReference>
<proteinExistence type="predicted"/>
<dbReference type="EMBL" id="JACJII010000001">
    <property type="protein sequence ID" value="MBA9003974.1"/>
    <property type="molecule type" value="Genomic_DNA"/>
</dbReference>
<protein>
    <recommendedName>
        <fullName evidence="4">Lipoprotein</fullName>
    </recommendedName>
</protein>
<sequence length="181" mass="18745">MRRWTRGALAGVPLALVLALGGCGSDGDGGGVATAGGDKNAGGGGGGGEQLSPDERNLKFVQCLREHGLKVDDPEPGKGVMLKFGPNSGVDRATVEKAMQACRRYAPQQMQSANPQQQENARKYAACMRENGVEAFPDPEPGQMGIRITPEVGEDPDFEKAQQACRDILPGGGPQGGGGGR</sequence>
<dbReference type="AlphaFoldDB" id="A0A7W3R8U7"/>
<gene>
    <name evidence="2" type="ORF">HNR21_002856</name>
</gene>
<feature type="region of interest" description="Disordered" evidence="1">
    <location>
        <begin position="28"/>
        <end position="55"/>
    </location>
</feature>
<feature type="compositionally biased region" description="Gly residues" evidence="1">
    <location>
        <begin position="28"/>
        <end position="49"/>
    </location>
</feature>
<dbReference type="Proteomes" id="UP000539313">
    <property type="component" value="Unassembled WGS sequence"/>
</dbReference>
<reference evidence="2 3" key="1">
    <citation type="submission" date="2020-08" db="EMBL/GenBank/DDBJ databases">
        <title>Sequencing the genomes of 1000 actinobacteria strains.</title>
        <authorList>
            <person name="Klenk H.-P."/>
        </authorList>
    </citation>
    <scope>NUCLEOTIDE SEQUENCE [LARGE SCALE GENOMIC DNA]</scope>
    <source>
        <strain evidence="2 3">DSM 45823</strain>
    </source>
</reference>
<comment type="caution">
    <text evidence="2">The sequence shown here is derived from an EMBL/GenBank/DDBJ whole genome shotgun (WGS) entry which is preliminary data.</text>
</comment>
<accession>A0A7W3R8U7</accession>
<evidence type="ECO:0000256" key="1">
    <source>
        <dbReference type="SAM" id="MobiDB-lite"/>
    </source>
</evidence>